<keyword evidence="1" id="KW-0472">Membrane</keyword>
<evidence type="ECO:0000256" key="1">
    <source>
        <dbReference type="SAM" id="Phobius"/>
    </source>
</evidence>
<name>A0A1Y2A4D5_9FUNG</name>
<gene>
    <name evidence="2" type="ORF">LY90DRAFT_677351</name>
</gene>
<keyword evidence="1" id="KW-0812">Transmembrane</keyword>
<evidence type="ECO:0000313" key="3">
    <source>
        <dbReference type="Proteomes" id="UP000193920"/>
    </source>
</evidence>
<protein>
    <recommendedName>
        <fullName evidence="4">Family A G protein-coupled receptor-like protein</fullName>
    </recommendedName>
</protein>
<evidence type="ECO:0008006" key="4">
    <source>
        <dbReference type="Google" id="ProtNLM"/>
    </source>
</evidence>
<feature type="transmembrane region" description="Helical" evidence="1">
    <location>
        <begin position="55"/>
        <end position="76"/>
    </location>
</feature>
<proteinExistence type="predicted"/>
<accession>A0A1Y2A4D5</accession>
<feature type="transmembrane region" description="Helical" evidence="1">
    <location>
        <begin position="202"/>
        <end position="224"/>
    </location>
</feature>
<keyword evidence="1" id="KW-1133">Transmembrane helix</keyword>
<dbReference type="OrthoDB" id="10416240at2759"/>
<dbReference type="Proteomes" id="UP000193920">
    <property type="component" value="Unassembled WGS sequence"/>
</dbReference>
<feature type="transmembrane region" description="Helical" evidence="1">
    <location>
        <begin position="12"/>
        <end position="31"/>
    </location>
</feature>
<feature type="transmembrane region" description="Helical" evidence="1">
    <location>
        <begin position="137"/>
        <end position="160"/>
    </location>
</feature>
<dbReference type="AlphaFoldDB" id="A0A1Y2A4D5"/>
<reference evidence="2 3" key="1">
    <citation type="submission" date="2016-08" db="EMBL/GenBank/DDBJ databases">
        <title>A Parts List for Fungal Cellulosomes Revealed by Comparative Genomics.</title>
        <authorList>
            <consortium name="DOE Joint Genome Institute"/>
            <person name="Haitjema C.H."/>
            <person name="Gilmore S.P."/>
            <person name="Henske J.K."/>
            <person name="Solomon K.V."/>
            <person name="De Groot R."/>
            <person name="Kuo A."/>
            <person name="Mondo S.J."/>
            <person name="Salamov A.A."/>
            <person name="Labutti K."/>
            <person name="Zhao Z."/>
            <person name="Chiniquy J."/>
            <person name="Barry K."/>
            <person name="Brewer H.M."/>
            <person name="Purvine S.O."/>
            <person name="Wright A.T."/>
            <person name="Boxma B."/>
            <person name="Van Alen T."/>
            <person name="Hackstein J.H."/>
            <person name="Baker S.E."/>
            <person name="Grigoriev I.V."/>
            <person name="O'Malley M.A."/>
        </authorList>
    </citation>
    <scope>NUCLEOTIDE SEQUENCE [LARGE SCALE GENOMIC DNA]</scope>
    <source>
        <strain evidence="2 3">G1</strain>
    </source>
</reference>
<dbReference type="InterPro" id="IPR046475">
    <property type="entry name" value="DUF6796"/>
</dbReference>
<feature type="transmembrane region" description="Helical" evidence="1">
    <location>
        <begin position="172"/>
        <end position="190"/>
    </location>
</feature>
<dbReference type="Pfam" id="PF20599">
    <property type="entry name" value="DUF6796"/>
    <property type="match status" value="1"/>
</dbReference>
<evidence type="ECO:0000313" key="2">
    <source>
        <dbReference type="EMBL" id="ORY17190.1"/>
    </source>
</evidence>
<dbReference type="EMBL" id="MCOG01000328">
    <property type="protein sequence ID" value="ORY17190.1"/>
    <property type="molecule type" value="Genomic_DNA"/>
</dbReference>
<keyword evidence="3" id="KW-1185">Reference proteome</keyword>
<feature type="transmembrane region" description="Helical" evidence="1">
    <location>
        <begin position="97"/>
        <end position="117"/>
    </location>
</feature>
<comment type="caution">
    <text evidence="2">The sequence shown here is derived from an EMBL/GenBank/DDBJ whole genome shotgun (WGS) entry which is preliminary data.</text>
</comment>
<sequence>MGKVTDRNDLIIVGMLGSILYATSDWIMMYGDPTSLSAKSSWFTKGTAQISDWRYILAMILSYPGTILYAIGLFSFERYIPQEKHKKMFHCLNIINLTTWMTLHLIFIIIMYAFHFMMTNGYSDVAIPISEALYTHFSWILPMSFLYMFPFFIYFFILIVTGRTTFKRKMGFAYMFPIAIISFIIAGILPDSAFKKGFINAAVNQSIFISFFIFYLHSYFISISGKKTKPSKKK</sequence>
<organism evidence="2 3">
    <name type="scientific">Neocallimastix californiae</name>
    <dbReference type="NCBI Taxonomy" id="1754190"/>
    <lineage>
        <taxon>Eukaryota</taxon>
        <taxon>Fungi</taxon>
        <taxon>Fungi incertae sedis</taxon>
        <taxon>Chytridiomycota</taxon>
        <taxon>Chytridiomycota incertae sedis</taxon>
        <taxon>Neocallimastigomycetes</taxon>
        <taxon>Neocallimastigales</taxon>
        <taxon>Neocallimastigaceae</taxon>
        <taxon>Neocallimastix</taxon>
    </lineage>
</organism>